<organism evidence="2 3">
    <name type="scientific">Flammeovirga pectinis</name>
    <dbReference type="NCBI Taxonomy" id="2494373"/>
    <lineage>
        <taxon>Bacteria</taxon>
        <taxon>Pseudomonadati</taxon>
        <taxon>Bacteroidota</taxon>
        <taxon>Cytophagia</taxon>
        <taxon>Cytophagales</taxon>
        <taxon>Flammeovirgaceae</taxon>
        <taxon>Flammeovirga</taxon>
    </lineage>
</organism>
<dbReference type="EMBL" id="CP034562">
    <property type="protein sequence ID" value="AZQ63721.1"/>
    <property type="molecule type" value="Genomic_DNA"/>
</dbReference>
<keyword evidence="3" id="KW-1185">Reference proteome</keyword>
<dbReference type="InterPro" id="IPR026444">
    <property type="entry name" value="Secre_tail"/>
</dbReference>
<gene>
    <name evidence="2" type="ORF">EI427_16265</name>
</gene>
<accession>A0A3Q9FNR1</accession>
<evidence type="ECO:0000313" key="2">
    <source>
        <dbReference type="EMBL" id="AZQ63721.1"/>
    </source>
</evidence>
<dbReference type="KEGG" id="fll:EI427_16265"/>
<evidence type="ECO:0000259" key="1">
    <source>
        <dbReference type="Pfam" id="PF18962"/>
    </source>
</evidence>
<dbReference type="Gene3D" id="2.40.128.720">
    <property type="match status" value="8"/>
</dbReference>
<sequence>MNLKQLFSIGIVLIPTLTYAQQVPPQDLKKSKEQLQHEKHDQEKLLEERENRLLKEKHSLEYAKIVEEATKNNLQFKYVSKEDRIKLQAEKELQENPFAVKPTHPEEKSKLFSPTQLEFKTETIDLSKGRFKVKGLDAKEEQTISFSEKEMPLHLVESFIDFAPLNKKGVLLKRRNDWIAEKIPSLLSKNTLDKSNKDLGMSLDSSTINTNIPLTDKEFIGKSGSRILVEDEIILQLDSTVWYEHVADNDSVLTRKVYQTYDEIGRKLQIIEHRKDTNGEFKIFSERNYLRDENDFLAEIEFKEIIEGTLTVTSTQKYNWVSEVEGSYEYYLYNKNTKELEPSLKREFKYVSNDNAVDQSLQYESFKEYTFNKALQTWVGRYGYSYTYDENGYTNSYRQIEWYNYLGYWRDYSLQEITNDENGNLLTSLKKYYSRTEEGLVNSRKNNYSYDEFGNQVLYEQYNWNKASQVWEGSDKYEREYNADGQLLSDINYDWGIDAMAFVADHKYDYTYFSEGLMETSVRSNWNKESNEFIPDYREAFTYENDMQTSSISEYYEKESSEWLKSYKYEYAFDTNGYRTEYRSYFGSNNEWIKYFASDFKYDGNGNFLEGVVYDVVDNEWVNSILEQNTYDSNDNKLSQAAFNYVDQEWVKVFKNEYAFDENGNQTLYANYSGIDNSWIKEFKNEYQYDSEGRQLLNNYATNDGENNWLYSSQDLYEYPSDNSSVHTYQYWSTDSGDWVNSSRYSYTSDENSYTTEEAYWSLENSVWENSWKHKYTYNENGDEVEVADYSGDGIEWNRHWLKKYKYNSNDLLTKIEEFDSADSDWAATAISSKVLEYDNEDRLTLEQRVAPDDWGLDESYKHEFEYDENGNQLLEVYRYGKSDNYVSGTKYERAYKEVDNGDYTSNYTILRADYNWSETDQAWKGNYKYEYDYDDNGNLIINSYLSDWDDEENSYGYKYHYEHDDNGNRVLYKRQNYITDSWVNSWEDRYAFDDNGNQTMVSYQYSWDTSLEYYSSGYRYHYSFNELNQVTQSVFDQFNEGEWTLSSKNEYAYDSEGRQNENIYSNWNSETSKYVLSSKQNWSYLNDLDHDYTYSYYSGNDWVISNQEEIRYNLDTFVQIGTTFNVSKDEALYEYKSWYASSDFDTQLKSKLTDFQNSDNNEMTLYERHFNQDYFRSTYNLKVSNDSLIDYYKNYLVIEDSMAGVLTSRIYYNNNGTYDKPVWVESEKYMYEFTDGIQSGIAQYSHDGTTFVPEEKYSMTYSEDKDVYTDISYEVNGSEFENYFKREFKTNDSGQTIASASYYWSSDSEMWIGNYRYDNGYTLDDEGNTYYKYASYYWDNSNNVWEGSSAYEEKSDTHGNGILFVYLNWDYDNLDWVPHYKYEYTYNDEQVMTSEISYNWSDKQQEWIGDRKRDIDGDRTAYSELKYSDNTWQYVRAHTYTTEDNISTRIEEEWVTDTWVNAEKNINTFGDVDINEYYGWSSEIANWYKYFKESYYHNEEDQYVHEIAIGVSGEWVNLERRTTLKDDYYNGEYSLSFSMYEDWINGAWMKDRIEENRYDYNNWENGYSEYYIYDSNKDEFVPDRKETRDDYTYTWNTELEDWLGIRHNISDYNHTERWDNELGKWILHEKEYYMYSPVITYDLPSAVSINETPSMEMNILTTAPGLEVVTSGASASLEDMTITFEEAGTLELTISTPAGETSYGTPYTAREIKAEMLVEKTEEALALDNVTLASELLVYPNPSSDFVKVSVSAGTIISKIDLFTISGVNKGSTFNSLIDVKGLSQGVYILRISTNKGVVSKTLVVK</sequence>
<reference evidence="2 3" key="1">
    <citation type="submission" date="2018-12" db="EMBL/GenBank/DDBJ databases">
        <title>Flammeovirga pectinis sp. nov., isolated from the gut of the Korean scallop, Patinopecten yessoensis.</title>
        <authorList>
            <person name="Bae J.-W."/>
            <person name="Jeong Y.-S."/>
            <person name="Kang W."/>
        </authorList>
    </citation>
    <scope>NUCLEOTIDE SEQUENCE [LARGE SCALE GENOMIC DNA]</scope>
    <source>
        <strain evidence="2 3">L12M1</strain>
    </source>
</reference>
<feature type="domain" description="Secretion system C-terminal sorting" evidence="1">
    <location>
        <begin position="1739"/>
        <end position="1806"/>
    </location>
</feature>
<proteinExistence type="predicted"/>
<dbReference type="OrthoDB" id="1488710at2"/>
<protein>
    <submittedName>
        <fullName evidence="2">T9SS type A sorting domain-containing protein</fullName>
    </submittedName>
</protein>
<dbReference type="Pfam" id="PF18962">
    <property type="entry name" value="Por_Secre_tail"/>
    <property type="match status" value="1"/>
</dbReference>
<evidence type="ECO:0000313" key="3">
    <source>
        <dbReference type="Proteomes" id="UP000267268"/>
    </source>
</evidence>
<name>A0A3Q9FNR1_9BACT</name>
<dbReference type="RefSeq" id="WP_126616698.1">
    <property type="nucleotide sequence ID" value="NZ_CP034562.1"/>
</dbReference>
<dbReference type="NCBIfam" id="TIGR04183">
    <property type="entry name" value="Por_Secre_tail"/>
    <property type="match status" value="1"/>
</dbReference>
<dbReference type="Proteomes" id="UP000267268">
    <property type="component" value="Chromosome 1"/>
</dbReference>